<evidence type="ECO:0000259" key="1">
    <source>
        <dbReference type="Pfam" id="PF14534"/>
    </source>
</evidence>
<gene>
    <name evidence="3" type="ORF">J2S69_001142</name>
    <name evidence="2" type="ORF">O2L01_22550</name>
</gene>
<dbReference type="AlphaFoldDB" id="A0A9X3PM60"/>
<evidence type="ECO:0000313" key="4">
    <source>
        <dbReference type="Proteomes" id="UP001145799"/>
    </source>
</evidence>
<dbReference type="InterPro" id="IPR027843">
    <property type="entry name" value="DUF4440"/>
</dbReference>
<proteinExistence type="predicted"/>
<keyword evidence="5" id="KW-1185">Reference proteome</keyword>
<organism evidence="2 4">
    <name type="scientific">Glycomyces lechevalierae</name>
    <dbReference type="NCBI Taxonomy" id="256034"/>
    <lineage>
        <taxon>Bacteria</taxon>
        <taxon>Bacillati</taxon>
        <taxon>Actinomycetota</taxon>
        <taxon>Actinomycetes</taxon>
        <taxon>Glycomycetales</taxon>
        <taxon>Glycomycetaceae</taxon>
        <taxon>Glycomyces</taxon>
    </lineage>
</organism>
<dbReference type="Gene3D" id="3.10.450.50">
    <property type="match status" value="1"/>
</dbReference>
<dbReference type="RefSeq" id="WP_270124284.1">
    <property type="nucleotide sequence ID" value="NZ_BAAAOM010000002.1"/>
</dbReference>
<reference evidence="3 5" key="2">
    <citation type="submission" date="2023-07" db="EMBL/GenBank/DDBJ databases">
        <title>Sequencing the genomes of 1000 actinobacteria strains.</title>
        <authorList>
            <person name="Klenk H.-P."/>
        </authorList>
    </citation>
    <scope>NUCLEOTIDE SEQUENCE [LARGE SCALE GENOMIC DNA]</scope>
    <source>
        <strain evidence="3 5">DSM 44724</strain>
    </source>
</reference>
<dbReference type="Proteomes" id="UP001183604">
    <property type="component" value="Unassembled WGS sequence"/>
</dbReference>
<dbReference type="SUPFAM" id="SSF54427">
    <property type="entry name" value="NTF2-like"/>
    <property type="match status" value="1"/>
</dbReference>
<dbReference type="InterPro" id="IPR011944">
    <property type="entry name" value="Steroid_delta5-4_isomerase"/>
</dbReference>
<evidence type="ECO:0000313" key="2">
    <source>
        <dbReference type="EMBL" id="MDA1387790.1"/>
    </source>
</evidence>
<evidence type="ECO:0000313" key="5">
    <source>
        <dbReference type="Proteomes" id="UP001183604"/>
    </source>
</evidence>
<comment type="caution">
    <text evidence="2">The sequence shown here is derived from an EMBL/GenBank/DDBJ whole genome shotgun (WGS) entry which is preliminary data.</text>
</comment>
<protein>
    <submittedName>
        <fullName evidence="2">SgcJ/EcaC family oxidoreductase</fullName>
    </submittedName>
    <submittedName>
        <fullName evidence="3">Uncharacterized protein (TIGR02246 family)</fullName>
    </submittedName>
</protein>
<feature type="domain" description="DUF4440" evidence="1">
    <location>
        <begin position="11"/>
        <end position="124"/>
    </location>
</feature>
<dbReference type="InterPro" id="IPR032710">
    <property type="entry name" value="NTF2-like_dom_sf"/>
</dbReference>
<dbReference type="Pfam" id="PF14534">
    <property type="entry name" value="DUF4440"/>
    <property type="match status" value="1"/>
</dbReference>
<reference evidence="2" key="1">
    <citation type="submission" date="2022-12" db="EMBL/GenBank/DDBJ databases">
        <title>Gycomyces niveus sp.nov., a novel actinomycete isolated from soil in Shouguang.</title>
        <authorList>
            <person name="Yang X."/>
        </authorList>
    </citation>
    <scope>NUCLEOTIDE SEQUENCE</scope>
    <source>
        <strain evidence="2">DSM 44724</strain>
    </source>
</reference>
<dbReference type="Proteomes" id="UP001145799">
    <property type="component" value="Unassembled WGS sequence"/>
</dbReference>
<dbReference type="EMBL" id="JAVDYD010000001">
    <property type="protein sequence ID" value="MDR7337423.1"/>
    <property type="molecule type" value="Genomic_DNA"/>
</dbReference>
<name>A0A9X3PM60_9ACTN</name>
<accession>A0A9X3PM60</accession>
<dbReference type="EMBL" id="JAPZVQ010000019">
    <property type="protein sequence ID" value="MDA1387790.1"/>
    <property type="molecule type" value="Genomic_DNA"/>
</dbReference>
<evidence type="ECO:0000313" key="3">
    <source>
        <dbReference type="EMBL" id="MDR7337423.1"/>
    </source>
</evidence>
<dbReference type="NCBIfam" id="TIGR02246">
    <property type="entry name" value="SgcJ/EcaC family oxidoreductase"/>
    <property type="match status" value="1"/>
</dbReference>
<sequence>MNNETEAVDAVEAVIRQTVAAWNAGDADAYGACFTADATYVTWVGTRYQGRDEIVRSHAALFRSFLRGTNLADEIVAVRFIGPDAAIVSSNGDVVKGGKRPEDAKLMKAQTYTIVREADGAWRIASFHNTKRKALMERISFKFAPETAPAAA</sequence>